<feature type="domain" description="Gfo/Idh/MocA-like oxidoreductase N-terminal" evidence="1">
    <location>
        <begin position="5"/>
        <end position="130"/>
    </location>
</feature>
<organism evidence="2 3">
    <name type="scientific">Achromobacter ruhlandii</name>
    <dbReference type="NCBI Taxonomy" id="72557"/>
    <lineage>
        <taxon>Bacteria</taxon>
        <taxon>Pseudomonadati</taxon>
        <taxon>Pseudomonadota</taxon>
        <taxon>Betaproteobacteria</taxon>
        <taxon>Burkholderiales</taxon>
        <taxon>Alcaligenaceae</taxon>
        <taxon>Achromobacter</taxon>
    </lineage>
</organism>
<proteinExistence type="predicted"/>
<reference evidence="2 3" key="1">
    <citation type="submission" date="2020-04" db="EMBL/GenBank/DDBJ databases">
        <authorList>
            <person name="De Canck E."/>
        </authorList>
    </citation>
    <scope>NUCLEOTIDE SEQUENCE [LARGE SCALE GENOMIC DNA]</scope>
    <source>
        <strain evidence="2 3">LMG 3328</strain>
    </source>
</reference>
<dbReference type="AlphaFoldDB" id="A0A2M9GU28"/>
<dbReference type="GO" id="GO:0000166">
    <property type="term" value="F:nucleotide binding"/>
    <property type="evidence" value="ECO:0007669"/>
    <property type="project" value="InterPro"/>
</dbReference>
<dbReference type="Proteomes" id="UP000494122">
    <property type="component" value="Unassembled WGS sequence"/>
</dbReference>
<sequence>MNESILLIGAGNLGSRHLQSLADAPWIGRVVVVEPSQAAAEVARTRWHDVPNCQGKELIFAALDDVARRGPFHAAVIATPAPGRLQVLRAVLGLGIKRVLCEKVLFQSEAELDDALTVAAEAGADIRVNHIYRYLDALYKLRALTVGQQVSMSVDIDGDGMGCNLIHYVDLFAYLTGSNVSELAAEIDKPVHESKRGGNFVEFTGKAVASDDLGGQLRVTYHDKAPAAAPRICVEGEFGRVVFDEATGSVVSDLAPLQGLVFNVPRVSALTAPILAEQREGRCLLPTLEQSAAMNRLMLKTFNVQLTGRHERDLACPIT</sequence>
<dbReference type="InterPro" id="IPR036291">
    <property type="entry name" value="NAD(P)-bd_dom_sf"/>
</dbReference>
<dbReference type="RefSeq" id="WP_100508952.1">
    <property type="nucleotide sequence ID" value="NZ_CADILE010000005.1"/>
</dbReference>
<name>A0A2M9GU28_9BURK</name>
<dbReference type="InterPro" id="IPR000683">
    <property type="entry name" value="Gfo/Idh/MocA-like_OxRdtase_N"/>
</dbReference>
<accession>A0A2M9GU28</accession>
<dbReference type="Pfam" id="PF01408">
    <property type="entry name" value="GFO_IDH_MocA"/>
    <property type="match status" value="1"/>
</dbReference>
<dbReference type="EMBL" id="CADILE010000005">
    <property type="protein sequence ID" value="CAB3854535.1"/>
    <property type="molecule type" value="Genomic_DNA"/>
</dbReference>
<dbReference type="InterPro" id="IPR051450">
    <property type="entry name" value="Gfo/Idh/MocA_Oxidoreductases"/>
</dbReference>
<dbReference type="PANTHER" id="PTHR43377:SF1">
    <property type="entry name" value="BILIVERDIN REDUCTASE A"/>
    <property type="match status" value="1"/>
</dbReference>
<gene>
    <name evidence="2" type="ORF">LMG3328_01952</name>
</gene>
<dbReference type="Gene3D" id="3.40.50.720">
    <property type="entry name" value="NAD(P)-binding Rossmann-like Domain"/>
    <property type="match status" value="1"/>
</dbReference>
<protein>
    <recommendedName>
        <fullName evidence="1">Gfo/Idh/MocA-like oxidoreductase N-terminal domain-containing protein</fullName>
    </recommendedName>
</protein>
<dbReference type="SUPFAM" id="SSF51735">
    <property type="entry name" value="NAD(P)-binding Rossmann-fold domains"/>
    <property type="match status" value="1"/>
</dbReference>
<evidence type="ECO:0000259" key="1">
    <source>
        <dbReference type="Pfam" id="PF01408"/>
    </source>
</evidence>
<evidence type="ECO:0000313" key="3">
    <source>
        <dbReference type="Proteomes" id="UP000494122"/>
    </source>
</evidence>
<dbReference type="PANTHER" id="PTHR43377">
    <property type="entry name" value="BILIVERDIN REDUCTASE A"/>
    <property type="match status" value="1"/>
</dbReference>
<evidence type="ECO:0000313" key="2">
    <source>
        <dbReference type="EMBL" id="CAB3854535.1"/>
    </source>
</evidence>